<dbReference type="eggNOG" id="COG0560">
    <property type="taxonomic scope" value="Bacteria"/>
</dbReference>
<dbReference type="Gene3D" id="3.40.50.1000">
    <property type="entry name" value="HAD superfamily/HAD-like"/>
    <property type="match status" value="1"/>
</dbReference>
<proteinExistence type="predicted"/>
<dbReference type="InterPro" id="IPR023214">
    <property type="entry name" value="HAD_sf"/>
</dbReference>
<dbReference type="NCBIfam" id="TIGR01490">
    <property type="entry name" value="HAD-SF-IB-hyp1"/>
    <property type="match status" value="1"/>
</dbReference>
<dbReference type="RefSeq" id="WP_002642701.1">
    <property type="nucleotide sequence ID" value="NZ_CP019448.1"/>
</dbReference>
<protein>
    <submittedName>
        <fullName evidence="4">HAD hydrolase, family IB</fullName>
    </submittedName>
</protein>
<comment type="caution">
    <text evidence="4">The sequence shown here is derived from an EMBL/GenBank/DDBJ whole genome shotgun (WGS) entry which is preliminary data.</text>
</comment>
<evidence type="ECO:0000313" key="4">
    <source>
        <dbReference type="EMBL" id="EFG32081.1"/>
    </source>
</evidence>
<dbReference type="InterPro" id="IPR050582">
    <property type="entry name" value="HAD-like_SerB"/>
</dbReference>
<dbReference type="Pfam" id="PF12710">
    <property type="entry name" value="HAD"/>
    <property type="match status" value="1"/>
</dbReference>
<dbReference type="InterPro" id="IPR036412">
    <property type="entry name" value="HAD-like_sf"/>
</dbReference>
<dbReference type="InterPro" id="IPR006385">
    <property type="entry name" value="HAD_hydro_SerB1"/>
</dbReference>
<sequence>MILSERLQSFRQPEIPFAFFDFDGTLTHSDTLMPFLHHVTGVSYYPKLMKLSPILLAYVAKFIQNDVAKEHVLTEFIGQSDTHQIFQAACEFVMKKLPNLLLPTGMEKLHEHQNLGHYCILVSASPELYLSKWAQQHQFDGILATQLAVESGQFTGKLLGKNCFGAAKVERIETEYGADCWQNSFAYSDSLSDLPMLQCASKGFLLRKNQFVLI</sequence>
<dbReference type="Gene3D" id="1.20.1440.100">
    <property type="entry name" value="SG protein - dephosphorylation function"/>
    <property type="match status" value="1"/>
</dbReference>
<evidence type="ECO:0000256" key="2">
    <source>
        <dbReference type="ARBA" id="ARBA00022801"/>
    </source>
</evidence>
<dbReference type="GO" id="GO:0046872">
    <property type="term" value="F:metal ion binding"/>
    <property type="evidence" value="ECO:0007669"/>
    <property type="project" value="UniProtKB-KW"/>
</dbReference>
<dbReference type="AlphaFoldDB" id="V9HE94"/>
<dbReference type="GO" id="GO:0016787">
    <property type="term" value="F:hydrolase activity"/>
    <property type="evidence" value="ECO:0007669"/>
    <property type="project" value="UniProtKB-KW"/>
</dbReference>
<dbReference type="PANTHER" id="PTHR43344:SF13">
    <property type="entry name" value="PHOSPHATASE RV3661-RELATED"/>
    <property type="match status" value="1"/>
</dbReference>
<reference evidence="4 5" key="1">
    <citation type="submission" date="2010-03" db="EMBL/GenBank/DDBJ databases">
        <authorList>
            <consortium name="The Broad Institute Genome Sequencing Platform"/>
            <person name="Ward D."/>
            <person name="Earl A."/>
            <person name="Feldgarden M."/>
            <person name="Gevers D."/>
            <person name="Young S."/>
            <person name="Zeng Q."/>
            <person name="Koehrsen M."/>
            <person name="Alvarado L."/>
            <person name="Berlin A.M."/>
            <person name="Borenstein D."/>
            <person name="Chapman S.B."/>
            <person name="Chen Z."/>
            <person name="Engels R."/>
            <person name="Freedman E."/>
            <person name="Gellesch M."/>
            <person name="Goldberg J."/>
            <person name="Griggs A."/>
            <person name="Gujja S."/>
            <person name="Heilman E.R."/>
            <person name="Heiman D.I."/>
            <person name="Hepburn T.A."/>
            <person name="Howarth C."/>
            <person name="Jen D."/>
            <person name="Larson L."/>
            <person name="Mehta T."/>
            <person name="Park D."/>
            <person name="Pearson M."/>
            <person name="Richards J."/>
            <person name="Roberts A."/>
            <person name="Saif S."/>
            <person name="Shea T.D."/>
            <person name="Shenoy N."/>
            <person name="Sisk P."/>
            <person name="Stolte C."/>
            <person name="Sykes S.N."/>
            <person name="Walk T."/>
            <person name="White J."/>
            <person name="Yandava C."/>
            <person name="Izard J."/>
            <person name="Baranova O.V."/>
            <person name="Blanton J.M."/>
            <person name="Tanner A.C."/>
            <person name="Dewhirst F."/>
            <person name="Haas B."/>
            <person name="Nusbaum C."/>
            <person name="Birren B."/>
        </authorList>
    </citation>
    <scope>NUCLEOTIDE SEQUENCE [LARGE SCALE GENOMIC DNA]</scope>
    <source>
        <strain evidence="4 5">ATCC 29453</strain>
    </source>
</reference>
<keyword evidence="2 4" id="KW-0378">Hydrolase</keyword>
<dbReference type="EMBL" id="ADCY02000051">
    <property type="protein sequence ID" value="EFG32081.1"/>
    <property type="molecule type" value="Genomic_DNA"/>
</dbReference>
<evidence type="ECO:0000256" key="3">
    <source>
        <dbReference type="ARBA" id="ARBA00022842"/>
    </source>
</evidence>
<accession>V9HE94</accession>
<dbReference type="PANTHER" id="PTHR43344">
    <property type="entry name" value="PHOSPHOSERINE PHOSPHATASE"/>
    <property type="match status" value="1"/>
</dbReference>
<dbReference type="OrthoDB" id="9784466at2"/>
<dbReference type="Proteomes" id="UP000017813">
    <property type="component" value="Unassembled WGS sequence"/>
</dbReference>
<dbReference type="HOGENOM" id="CLU_052657_2_1_4"/>
<keyword evidence="5" id="KW-1185">Reference proteome</keyword>
<keyword evidence="1" id="KW-0479">Metal-binding</keyword>
<gene>
    <name evidence="4" type="ORF">HMPREF9021_00487</name>
</gene>
<dbReference type="STRING" id="641147.HMPREF9021_00487"/>
<reference evidence="4 5" key="2">
    <citation type="submission" date="2011-10" db="EMBL/GenBank/DDBJ databases">
        <title>The Genome Sequence of Simonsiella muelleri ATCC 29453.</title>
        <authorList>
            <consortium name="The Broad Institute Genome Sequencing Platform"/>
            <consortium name="The Broad Institute Genome Sequencing Center for Infectious Disease"/>
            <person name="Earl A."/>
            <person name="Ward D."/>
            <person name="Feldgarden M."/>
            <person name="Gevers D."/>
            <person name="Izard J."/>
            <person name="Baranova O.V."/>
            <person name="Blanton J.M."/>
            <person name="Tanner A.C."/>
            <person name="Dewhirst F."/>
            <person name="Young S.K."/>
            <person name="Zeng Q."/>
            <person name="Gargeya S."/>
            <person name="Fitzgerald M."/>
            <person name="Haas B."/>
            <person name="Abouelleil A."/>
            <person name="Alvarado L."/>
            <person name="Arachchi H.M."/>
            <person name="Berlin A."/>
            <person name="Brown A."/>
            <person name="Chapman S.B."/>
            <person name="Chen Z."/>
            <person name="Dunbar C."/>
            <person name="Freedman E."/>
            <person name="Gearin G."/>
            <person name="Goldberg J."/>
            <person name="Griggs A."/>
            <person name="Gujja S."/>
            <person name="Heiman D."/>
            <person name="Howarth C."/>
            <person name="Larson L."/>
            <person name="Lui A."/>
            <person name="MacDonald P.J.P."/>
            <person name="Montmayeur A."/>
            <person name="Murphy C."/>
            <person name="Neiman D."/>
            <person name="Pearson M."/>
            <person name="Priest M."/>
            <person name="Roberts A."/>
            <person name="Saif S."/>
            <person name="Shea T."/>
            <person name="Shenoy N."/>
            <person name="Sisk P."/>
            <person name="Stolte C."/>
            <person name="Sykes S."/>
            <person name="Wortman J."/>
            <person name="Nusbaum C."/>
            <person name="Birren B."/>
        </authorList>
    </citation>
    <scope>NUCLEOTIDE SEQUENCE [LARGE SCALE GENOMIC DNA]</scope>
    <source>
        <strain evidence="4 5">ATCC 29453</strain>
    </source>
</reference>
<dbReference type="SUPFAM" id="SSF56784">
    <property type="entry name" value="HAD-like"/>
    <property type="match status" value="1"/>
</dbReference>
<dbReference type="KEGG" id="smur:BWP33_00160"/>
<evidence type="ECO:0000256" key="1">
    <source>
        <dbReference type="ARBA" id="ARBA00022723"/>
    </source>
</evidence>
<name>V9HE94_9NEIS</name>
<dbReference type="NCBIfam" id="TIGR01488">
    <property type="entry name" value="HAD-SF-IB"/>
    <property type="match status" value="1"/>
</dbReference>
<organism evidence="4 5">
    <name type="scientific">Simonsiella muelleri ATCC 29453</name>
    <dbReference type="NCBI Taxonomy" id="641147"/>
    <lineage>
        <taxon>Bacteria</taxon>
        <taxon>Pseudomonadati</taxon>
        <taxon>Pseudomonadota</taxon>
        <taxon>Betaproteobacteria</taxon>
        <taxon>Neisseriales</taxon>
        <taxon>Neisseriaceae</taxon>
        <taxon>Simonsiella</taxon>
    </lineage>
</organism>
<evidence type="ECO:0000313" key="5">
    <source>
        <dbReference type="Proteomes" id="UP000017813"/>
    </source>
</evidence>
<keyword evidence="3" id="KW-0460">Magnesium</keyword>